<dbReference type="EMBL" id="JBHZPZ010000003">
    <property type="protein sequence ID" value="MFE3867112.1"/>
    <property type="molecule type" value="Genomic_DNA"/>
</dbReference>
<reference evidence="7 8" key="1">
    <citation type="submission" date="2024-06" db="EMBL/GenBank/DDBJ databases">
        <title>Flavobacterium spp. isolated from glacier.</title>
        <authorList>
            <person name="Han D."/>
        </authorList>
    </citation>
    <scope>NUCLEOTIDE SEQUENCE [LARGE SCALE GENOMIC DNA]</scope>
    <source>
        <strain evidence="7 8">LS2P90</strain>
    </source>
</reference>
<evidence type="ECO:0000256" key="3">
    <source>
        <dbReference type="ARBA" id="ARBA00022692"/>
    </source>
</evidence>
<dbReference type="Proteomes" id="UP001600109">
    <property type="component" value="Unassembled WGS sequence"/>
</dbReference>
<keyword evidence="5 6" id="KW-0472">Membrane</keyword>
<accession>A0ABW6HSY6</accession>
<dbReference type="Pfam" id="PF02690">
    <property type="entry name" value="Na_Pi_cotrans"/>
    <property type="match status" value="2"/>
</dbReference>
<feature type="transmembrane region" description="Helical" evidence="6">
    <location>
        <begin position="249"/>
        <end position="274"/>
    </location>
</feature>
<feature type="transmembrane region" description="Helical" evidence="6">
    <location>
        <begin position="138"/>
        <end position="160"/>
    </location>
</feature>
<comment type="caution">
    <text evidence="7">The sequence shown here is derived from an EMBL/GenBank/DDBJ whole genome shotgun (WGS) entry which is preliminary data.</text>
</comment>
<dbReference type="InterPro" id="IPR003841">
    <property type="entry name" value="Na/Pi_transpt"/>
</dbReference>
<gene>
    <name evidence="7" type="ORF">ACFX5E_03375</name>
</gene>
<dbReference type="PANTHER" id="PTHR10010:SF46">
    <property type="entry name" value="SODIUM-DEPENDENT PHOSPHATE TRANSPORT PROTEIN 2B"/>
    <property type="match status" value="1"/>
</dbReference>
<organism evidence="7 8">
    <name type="scientific">Flavobacterium xylosi</name>
    <dbReference type="NCBI Taxonomy" id="3230415"/>
    <lineage>
        <taxon>Bacteria</taxon>
        <taxon>Pseudomonadati</taxon>
        <taxon>Bacteroidota</taxon>
        <taxon>Flavobacteriia</taxon>
        <taxon>Flavobacteriales</taxon>
        <taxon>Flavobacteriaceae</taxon>
        <taxon>Flavobacterium</taxon>
    </lineage>
</organism>
<comment type="subcellular location">
    <subcellularLocation>
        <location evidence="1">Cell membrane</location>
        <topology evidence="1">Multi-pass membrane protein</topology>
    </subcellularLocation>
</comment>
<name>A0ABW6HSY6_9FLAO</name>
<feature type="transmembrane region" description="Helical" evidence="6">
    <location>
        <begin position="280"/>
        <end position="306"/>
    </location>
</feature>
<evidence type="ECO:0000313" key="8">
    <source>
        <dbReference type="Proteomes" id="UP001600109"/>
    </source>
</evidence>
<keyword evidence="8" id="KW-1185">Reference proteome</keyword>
<evidence type="ECO:0000256" key="2">
    <source>
        <dbReference type="ARBA" id="ARBA00022475"/>
    </source>
</evidence>
<dbReference type="RefSeq" id="WP_379853760.1">
    <property type="nucleotide sequence ID" value="NZ_JBHZPZ010000003.1"/>
</dbReference>
<feature type="transmembrane region" description="Helical" evidence="6">
    <location>
        <begin position="87"/>
        <end position="108"/>
    </location>
</feature>
<dbReference type="NCBIfam" id="NF037997">
    <property type="entry name" value="Na_Pi_symport"/>
    <property type="match status" value="1"/>
</dbReference>
<proteinExistence type="predicted"/>
<feature type="transmembrane region" description="Helical" evidence="6">
    <location>
        <begin position="48"/>
        <end position="75"/>
    </location>
</feature>
<feature type="transmembrane region" description="Helical" evidence="6">
    <location>
        <begin position="7"/>
        <end position="24"/>
    </location>
</feature>
<evidence type="ECO:0000256" key="4">
    <source>
        <dbReference type="ARBA" id="ARBA00022989"/>
    </source>
</evidence>
<evidence type="ECO:0000256" key="6">
    <source>
        <dbReference type="SAM" id="Phobius"/>
    </source>
</evidence>
<evidence type="ECO:0000256" key="1">
    <source>
        <dbReference type="ARBA" id="ARBA00004651"/>
    </source>
</evidence>
<keyword evidence="2" id="KW-1003">Cell membrane</keyword>
<evidence type="ECO:0000313" key="7">
    <source>
        <dbReference type="EMBL" id="MFE3867112.1"/>
    </source>
</evidence>
<feature type="transmembrane region" description="Helical" evidence="6">
    <location>
        <begin position="172"/>
        <end position="191"/>
    </location>
</feature>
<keyword evidence="4 6" id="KW-1133">Transmembrane helix</keyword>
<protein>
    <submittedName>
        <fullName evidence="7">Na/Pi cotransporter family protein</fullName>
    </submittedName>
</protein>
<feature type="transmembrane region" description="Helical" evidence="6">
    <location>
        <begin position="114"/>
        <end position="131"/>
    </location>
</feature>
<keyword evidence="3 6" id="KW-0812">Transmembrane</keyword>
<sequence>MENLNSIFKLAAGIGLFLFAMYLIEEALKNLSGRTFKLFLQRVTKNNIGAVAGGTIVTAILQSSSMVSFMVLAFVGAGVFTMKNAMAIILGANLGTTLASWLVATLGFKTNIEIIAYPVVCIGGFLLILFGNRKKIKYLSYFLLGFGLLFIGLSFMKTAMEAQVEHFDISEYAAMPKIIFLFLGFSITMVVQSSSVTMALTLSALHAGVVDFPTAAAIVLGSETGTTIKIVLGAIGGNASKKRVALGNILFNIILTIIAFILLKPILLLITDIFNIKDSLIGLVTFSSLINLLAILIFLPTLNFYAKFLERFFKDSDGSTAAFIGHASIKEPETALDLFRRETKYFIHNSMLFNLELFTINTTSLEENTDYKDINQQRNFFSKTEEEKYEFLKQLQGELQAFYLALRTKLEGEKQAELNQLISAVRSSMHSVKSVKDIGTNITNLRHSSKEIKYNFFIHHKKETENLYLRLNVLLSDDRKASFEELQHLFDSIQNNYTTALNTFYTEAVNAPIEKIDITTVINFNRELFTSNKAMLMALKEILLDEKQAEFFNEIPKYKT</sequence>
<evidence type="ECO:0000256" key="5">
    <source>
        <dbReference type="ARBA" id="ARBA00023136"/>
    </source>
</evidence>
<dbReference type="PANTHER" id="PTHR10010">
    <property type="entry name" value="SOLUTE CARRIER FAMILY 34 SODIUM PHOSPHATE , MEMBER 2-RELATED"/>
    <property type="match status" value="1"/>
</dbReference>